<dbReference type="EMBL" id="UINC01207166">
    <property type="protein sequence ID" value="SVE29146.1"/>
    <property type="molecule type" value="Genomic_DNA"/>
</dbReference>
<sequence length="24" mass="2778">HWHIHSIAVDGPMLRHTPLPFCRG</sequence>
<organism evidence="1">
    <name type="scientific">marine metagenome</name>
    <dbReference type="NCBI Taxonomy" id="408172"/>
    <lineage>
        <taxon>unclassified sequences</taxon>
        <taxon>metagenomes</taxon>
        <taxon>ecological metagenomes</taxon>
    </lineage>
</organism>
<reference evidence="1" key="1">
    <citation type="submission" date="2018-05" db="EMBL/GenBank/DDBJ databases">
        <authorList>
            <person name="Lanie J.A."/>
            <person name="Ng W.-L."/>
            <person name="Kazmierczak K.M."/>
            <person name="Andrzejewski T.M."/>
            <person name="Davidsen T.M."/>
            <person name="Wayne K.J."/>
            <person name="Tettelin H."/>
            <person name="Glass J.I."/>
            <person name="Rusch D."/>
            <person name="Podicherti R."/>
            <person name="Tsui H.-C.T."/>
            <person name="Winkler M.E."/>
        </authorList>
    </citation>
    <scope>NUCLEOTIDE SEQUENCE</scope>
</reference>
<feature type="non-terminal residue" evidence="1">
    <location>
        <position position="1"/>
    </location>
</feature>
<proteinExistence type="predicted"/>
<dbReference type="AlphaFoldDB" id="A0A383C9R1"/>
<protein>
    <submittedName>
        <fullName evidence="1">Uncharacterized protein</fullName>
    </submittedName>
</protein>
<evidence type="ECO:0000313" key="1">
    <source>
        <dbReference type="EMBL" id="SVE29146.1"/>
    </source>
</evidence>
<gene>
    <name evidence="1" type="ORF">METZ01_LOCUS482000</name>
</gene>
<name>A0A383C9R1_9ZZZZ</name>
<accession>A0A383C9R1</accession>
<feature type="non-terminal residue" evidence="1">
    <location>
        <position position="24"/>
    </location>
</feature>